<feature type="region of interest" description="Disordered" evidence="6">
    <location>
        <begin position="26"/>
        <end position="45"/>
    </location>
</feature>
<dbReference type="EMBL" id="JAFFZS010000048">
    <property type="protein sequence ID" value="MBN0048822.1"/>
    <property type="molecule type" value="Genomic_DNA"/>
</dbReference>
<dbReference type="PANTHER" id="PTHR30250:SF11">
    <property type="entry name" value="O-ANTIGEN TRANSPORTER-RELATED"/>
    <property type="match status" value="1"/>
</dbReference>
<keyword evidence="5 7" id="KW-0472">Membrane</keyword>
<keyword evidence="2" id="KW-1003">Cell membrane</keyword>
<dbReference type="InterPro" id="IPR050833">
    <property type="entry name" value="Poly_Biosynth_Transport"/>
</dbReference>
<feature type="transmembrane region" description="Helical" evidence="7">
    <location>
        <begin position="168"/>
        <end position="188"/>
    </location>
</feature>
<comment type="caution">
    <text evidence="8">The sequence shown here is derived from an EMBL/GenBank/DDBJ whole genome shotgun (WGS) entry which is preliminary data.</text>
</comment>
<reference evidence="8 9" key="1">
    <citation type="submission" date="2021-02" db="EMBL/GenBank/DDBJ databases">
        <title>Whole genome sequencing of Streptomyces actuosus VRA1.</title>
        <authorList>
            <person name="Sen G."/>
            <person name="Sen A."/>
        </authorList>
    </citation>
    <scope>NUCLEOTIDE SEQUENCE [LARGE SCALE GENOMIC DNA]</scope>
    <source>
        <strain evidence="8 9">VRA1</strain>
    </source>
</reference>
<evidence type="ECO:0000256" key="1">
    <source>
        <dbReference type="ARBA" id="ARBA00004651"/>
    </source>
</evidence>
<evidence type="ECO:0000256" key="4">
    <source>
        <dbReference type="ARBA" id="ARBA00022989"/>
    </source>
</evidence>
<feature type="transmembrane region" description="Helical" evidence="7">
    <location>
        <begin position="272"/>
        <end position="293"/>
    </location>
</feature>
<evidence type="ECO:0008006" key="10">
    <source>
        <dbReference type="Google" id="ProtNLM"/>
    </source>
</evidence>
<evidence type="ECO:0000313" key="8">
    <source>
        <dbReference type="EMBL" id="MBN0048822.1"/>
    </source>
</evidence>
<comment type="subcellular location">
    <subcellularLocation>
        <location evidence="1">Cell membrane</location>
        <topology evidence="1">Multi-pass membrane protein</topology>
    </subcellularLocation>
</comment>
<gene>
    <name evidence="8" type="ORF">JS756_33025</name>
</gene>
<sequence length="470" mass="47805">MKAADQPFGLTRKAAPVGLDAADTPACGGLEPAADTPGQGGGKSGARLISSLTRSVGARAVTLPVTAVTNLVMSHSVVGAVGVSGYAFFTLVTTLPAMLPVTDLGAGAAIVEACARDQSRERTLVRRTVSTAARNLLGAGVAIALAGVALGLLGMWDRVLGSAAQPGSNVVAAVAAVLYGCSVPLGVGRAVLLAVNRNDVAFLLLGAGSVLQSALVMAAASVGASTAVFICAAFFSQLLTGLVSMVVTGRLTGLPLLRLVVRSARHSSSSQIPFAQLAVPMTVITAATVVAYGTDRLVLSHMDDANAVAQYSAGAQFFSPATSLLAAAALPLWALFAQRRQAEGSARKHLARLTVYFALGGLVMGAGLIVVGPVLGSWMLHGQVRVGTDLMAAFAALLFVRAASYPANMWSTDASGLRFQAIAFSLMTVANIALSIPLAQLGAHGPVIGSVLSYTFVVLVPSLIRAHRRA</sequence>
<protein>
    <recommendedName>
        <fullName evidence="10">Polysaccharide biosynthesis protein</fullName>
    </recommendedName>
</protein>
<name>A0ABS2W089_STRAS</name>
<feature type="transmembrane region" description="Helical" evidence="7">
    <location>
        <begin position="419"/>
        <end position="439"/>
    </location>
</feature>
<evidence type="ECO:0000256" key="7">
    <source>
        <dbReference type="SAM" id="Phobius"/>
    </source>
</evidence>
<organism evidence="8 9">
    <name type="scientific">Streptomyces actuosus</name>
    <dbReference type="NCBI Taxonomy" id="1885"/>
    <lineage>
        <taxon>Bacteria</taxon>
        <taxon>Bacillati</taxon>
        <taxon>Actinomycetota</taxon>
        <taxon>Actinomycetes</taxon>
        <taxon>Kitasatosporales</taxon>
        <taxon>Streptomycetaceae</taxon>
        <taxon>Streptomyces</taxon>
    </lineage>
</organism>
<evidence type="ECO:0000256" key="6">
    <source>
        <dbReference type="SAM" id="MobiDB-lite"/>
    </source>
</evidence>
<evidence type="ECO:0000256" key="2">
    <source>
        <dbReference type="ARBA" id="ARBA00022475"/>
    </source>
</evidence>
<evidence type="ECO:0000313" key="9">
    <source>
        <dbReference type="Proteomes" id="UP000788262"/>
    </source>
</evidence>
<feature type="transmembrane region" description="Helical" evidence="7">
    <location>
        <begin position="61"/>
        <end position="89"/>
    </location>
</feature>
<feature type="transmembrane region" description="Helical" evidence="7">
    <location>
        <begin position="227"/>
        <end position="251"/>
    </location>
</feature>
<feature type="transmembrane region" description="Helical" evidence="7">
    <location>
        <begin position="136"/>
        <end position="156"/>
    </location>
</feature>
<keyword evidence="4 7" id="KW-1133">Transmembrane helix</keyword>
<dbReference type="Proteomes" id="UP000788262">
    <property type="component" value="Unassembled WGS sequence"/>
</dbReference>
<evidence type="ECO:0000256" key="5">
    <source>
        <dbReference type="ARBA" id="ARBA00023136"/>
    </source>
</evidence>
<dbReference type="PANTHER" id="PTHR30250">
    <property type="entry name" value="PST FAMILY PREDICTED COLANIC ACID TRANSPORTER"/>
    <property type="match status" value="1"/>
</dbReference>
<feature type="transmembrane region" description="Helical" evidence="7">
    <location>
        <begin position="313"/>
        <end position="336"/>
    </location>
</feature>
<keyword evidence="3 7" id="KW-0812">Transmembrane</keyword>
<proteinExistence type="predicted"/>
<evidence type="ECO:0000256" key="3">
    <source>
        <dbReference type="ARBA" id="ARBA00022692"/>
    </source>
</evidence>
<feature type="transmembrane region" description="Helical" evidence="7">
    <location>
        <begin position="445"/>
        <end position="464"/>
    </location>
</feature>
<dbReference type="RefSeq" id="WP_205386951.1">
    <property type="nucleotide sequence ID" value="NZ_JAFFZS010000048.1"/>
</dbReference>
<keyword evidence="9" id="KW-1185">Reference proteome</keyword>
<feature type="transmembrane region" description="Helical" evidence="7">
    <location>
        <begin position="200"/>
        <end position="221"/>
    </location>
</feature>
<feature type="transmembrane region" description="Helical" evidence="7">
    <location>
        <begin position="356"/>
        <end position="378"/>
    </location>
</feature>
<accession>A0ABS2W089</accession>
<feature type="transmembrane region" description="Helical" evidence="7">
    <location>
        <begin position="390"/>
        <end position="407"/>
    </location>
</feature>